<dbReference type="EMBL" id="BMIL01000009">
    <property type="protein sequence ID" value="GGC71673.1"/>
    <property type="molecule type" value="Genomic_DNA"/>
</dbReference>
<keyword evidence="1" id="KW-0808">Transferase</keyword>
<dbReference type="GO" id="GO:0016740">
    <property type="term" value="F:transferase activity"/>
    <property type="evidence" value="ECO:0007669"/>
    <property type="project" value="UniProtKB-KW"/>
</dbReference>
<reference evidence="1" key="1">
    <citation type="journal article" date="2014" name="Int. J. Syst. Evol. Microbiol.">
        <title>Complete genome sequence of Corynebacterium casei LMG S-19264T (=DSM 44701T), isolated from a smear-ripened cheese.</title>
        <authorList>
            <consortium name="US DOE Joint Genome Institute (JGI-PGF)"/>
            <person name="Walter F."/>
            <person name="Albersmeier A."/>
            <person name="Kalinowski J."/>
            <person name="Ruckert C."/>
        </authorList>
    </citation>
    <scope>NUCLEOTIDE SEQUENCE</scope>
    <source>
        <strain evidence="1">CGMCC 1.15343</strain>
    </source>
</reference>
<comment type="caution">
    <text evidence="1">The sequence shown here is derived from an EMBL/GenBank/DDBJ whole genome shotgun (WGS) entry which is preliminary data.</text>
</comment>
<dbReference type="Pfam" id="PF13692">
    <property type="entry name" value="Glyco_trans_1_4"/>
    <property type="match status" value="1"/>
</dbReference>
<protein>
    <submittedName>
        <fullName evidence="1">Glycosyl transferase</fullName>
    </submittedName>
</protein>
<evidence type="ECO:0000313" key="1">
    <source>
        <dbReference type="EMBL" id="GGC71673.1"/>
    </source>
</evidence>
<dbReference type="SUPFAM" id="SSF53756">
    <property type="entry name" value="UDP-Glycosyltransferase/glycogen phosphorylase"/>
    <property type="match status" value="1"/>
</dbReference>
<dbReference type="Gene3D" id="3.40.50.2000">
    <property type="entry name" value="Glycogen Phosphorylase B"/>
    <property type="match status" value="1"/>
</dbReference>
<keyword evidence="2" id="KW-1185">Reference proteome</keyword>
<reference evidence="1" key="2">
    <citation type="submission" date="2020-09" db="EMBL/GenBank/DDBJ databases">
        <authorList>
            <person name="Sun Q."/>
            <person name="Zhou Y."/>
        </authorList>
    </citation>
    <scope>NUCLEOTIDE SEQUENCE</scope>
    <source>
        <strain evidence="1">CGMCC 1.15343</strain>
    </source>
</reference>
<gene>
    <name evidence="1" type="ORF">GCM10011387_26490</name>
</gene>
<name>A0A916UFW3_9SPHI</name>
<dbReference type="Proteomes" id="UP000651668">
    <property type="component" value="Unassembled WGS sequence"/>
</dbReference>
<dbReference type="AlphaFoldDB" id="A0A916UFW3"/>
<proteinExistence type="predicted"/>
<sequence length="389" mass="44240">MVQLLNMFLEEQYTVVFASAAAKGEFSADLTSLGVNEVPIKLNVDSFNVFVRSLQPEMVMFDRYMIEEQYGWRVRQECPTALTLLDTEDLHCLRAARQAAIKNHTELSQLDLFNDIAKREIAAILRSDLSLIISQAEVELLVQEYGVNRDLLYFLPFLETPLTPAAVDSWQPYDAREGFMFIGNYLHEPNWNTLQTLKTTIWPLLRKRLPGVKMHIYGAYASAKVSQLQNVAEHFLVHGRADSATEVMSKHRLLLAPIKFGAGLKGKFIDAMQTGTPSITTNIGAEAMNDNLLWGGAICDDLTEFVSTAARLYADCGKWLQAQQNGLRILNEKYDKGLFIPGFMQRLQYLKGNLSQHRRKNFMGQILQHHSLNSNKYMSLWISEKNKLK</sequence>
<accession>A0A916UFW3</accession>
<evidence type="ECO:0000313" key="2">
    <source>
        <dbReference type="Proteomes" id="UP000651668"/>
    </source>
</evidence>
<organism evidence="1 2">
    <name type="scientific">Pedobacter quisquiliarum</name>
    <dbReference type="NCBI Taxonomy" id="1834438"/>
    <lineage>
        <taxon>Bacteria</taxon>
        <taxon>Pseudomonadati</taxon>
        <taxon>Bacteroidota</taxon>
        <taxon>Sphingobacteriia</taxon>
        <taxon>Sphingobacteriales</taxon>
        <taxon>Sphingobacteriaceae</taxon>
        <taxon>Pedobacter</taxon>
    </lineage>
</organism>